<dbReference type="GO" id="GO:0006355">
    <property type="term" value="P:regulation of DNA-templated transcription"/>
    <property type="evidence" value="ECO:0007669"/>
    <property type="project" value="InterPro"/>
</dbReference>
<feature type="compositionally biased region" description="Acidic residues" evidence="1">
    <location>
        <begin position="548"/>
        <end position="564"/>
    </location>
</feature>
<dbReference type="AlphaFoldDB" id="A0A914QYP1"/>
<feature type="region of interest" description="Disordered" evidence="1">
    <location>
        <begin position="258"/>
        <end position="284"/>
    </location>
</feature>
<dbReference type="Pfam" id="PF02037">
    <property type="entry name" value="SAP"/>
    <property type="match status" value="1"/>
</dbReference>
<dbReference type="Proteomes" id="UP000887578">
    <property type="component" value="Unplaced"/>
</dbReference>
<dbReference type="Pfam" id="PF19256">
    <property type="entry name" value="LAIKA"/>
    <property type="match status" value="1"/>
</dbReference>
<evidence type="ECO:0000259" key="2">
    <source>
        <dbReference type="PROSITE" id="PS50800"/>
    </source>
</evidence>
<dbReference type="InterPro" id="IPR025224">
    <property type="entry name" value="CCAR1/CCAR2"/>
</dbReference>
<sequence length="564" mass="63865">MDDDEDEPIEKLHWSTVLSTLRVAELREQLTIRGLDTKGVKNVLINRLQKALDEEKAAEENAKSAAAAAVEVKPEKEEEAAAPKDEPMETSIEEEKKQEPEVEAAAAHEADGEQEITLDQLVEKQDDDDLTPEELEEIRREKEKFDVIQNERKQALIRHFVFPEQPTVLVYPNKLAKGGRFDCKVSSLQSLLEYRIEDNKEASFEVFIYAEILREMLDRTHGFNVYKTLQSVNEHDIEIQKRKDALAAALATLADTKPEAMEEDIKEEPKSETTDADKEKDKEREKSEREILAAFKQLVGNFDLFTSFAYYDQNLCGYLNDKDCEDIILSLGLRISRGDVGRLLKKVISRDNFNYRMFIDRWVDKDNETKYSAGFRDDAPSIETLLNLHPKELNEGDESEKKPYTGTPDVTDNGIVIYKGAALNIKQSLERHQEIKEECTKLTTQLQEQDFVLNDVVAFKQSLQDCKRLGDRICGIVERVMPTKEKTKEPSVKPETPHKKGSDGDKDSSEKPTNESESTETVAAATSEETNGEVSKISEGDETKGAAEDEPMVTTEEEATTTTS</sequence>
<feature type="region of interest" description="Disordered" evidence="1">
    <location>
        <begin position="59"/>
        <end position="131"/>
    </location>
</feature>
<feature type="compositionally biased region" description="Basic and acidic residues" evidence="1">
    <location>
        <begin position="267"/>
        <end position="284"/>
    </location>
</feature>
<dbReference type="InterPro" id="IPR045353">
    <property type="entry name" value="LAIKA"/>
</dbReference>
<dbReference type="SUPFAM" id="SSF68906">
    <property type="entry name" value="SAP domain"/>
    <property type="match status" value="1"/>
</dbReference>
<feature type="domain" description="SAP" evidence="2">
    <location>
        <begin position="18"/>
        <end position="52"/>
    </location>
</feature>
<dbReference type="InterPro" id="IPR003034">
    <property type="entry name" value="SAP_dom"/>
</dbReference>
<dbReference type="SMART" id="SM00513">
    <property type="entry name" value="SAP"/>
    <property type="match status" value="1"/>
</dbReference>
<feature type="compositionally biased region" description="Low complexity" evidence="1">
    <location>
        <begin position="515"/>
        <end position="529"/>
    </location>
</feature>
<dbReference type="PANTHER" id="PTHR14304">
    <property type="entry name" value="CELL DIVISION CYCLE AND APOPTOSIS REGULATOR PROTEIN"/>
    <property type="match status" value="1"/>
</dbReference>
<evidence type="ECO:0000313" key="4">
    <source>
        <dbReference type="WBParaSite" id="PDA_v2.g9446.t1"/>
    </source>
</evidence>
<dbReference type="WBParaSite" id="PDA_v2.g9446.t1">
    <property type="protein sequence ID" value="PDA_v2.g9446.t1"/>
    <property type="gene ID" value="PDA_v2.g9446"/>
</dbReference>
<evidence type="ECO:0000256" key="1">
    <source>
        <dbReference type="SAM" id="MobiDB-lite"/>
    </source>
</evidence>
<protein>
    <submittedName>
        <fullName evidence="4">SAP domain-containing protein</fullName>
    </submittedName>
</protein>
<dbReference type="PANTHER" id="PTHR14304:SF11">
    <property type="entry name" value="SAP DOMAIN-CONTAINING PROTEIN"/>
    <property type="match status" value="1"/>
</dbReference>
<organism evidence="3 4">
    <name type="scientific">Panagrolaimus davidi</name>
    <dbReference type="NCBI Taxonomy" id="227884"/>
    <lineage>
        <taxon>Eukaryota</taxon>
        <taxon>Metazoa</taxon>
        <taxon>Ecdysozoa</taxon>
        <taxon>Nematoda</taxon>
        <taxon>Chromadorea</taxon>
        <taxon>Rhabditida</taxon>
        <taxon>Tylenchina</taxon>
        <taxon>Panagrolaimomorpha</taxon>
        <taxon>Panagrolaimoidea</taxon>
        <taxon>Panagrolaimidae</taxon>
        <taxon>Panagrolaimus</taxon>
    </lineage>
</organism>
<keyword evidence="3" id="KW-1185">Reference proteome</keyword>
<proteinExistence type="predicted"/>
<feature type="compositionally biased region" description="Basic and acidic residues" evidence="1">
    <location>
        <begin position="484"/>
        <end position="514"/>
    </location>
</feature>
<dbReference type="GO" id="GO:0005634">
    <property type="term" value="C:nucleus"/>
    <property type="evidence" value="ECO:0007669"/>
    <property type="project" value="TreeGrafter"/>
</dbReference>
<dbReference type="Gene3D" id="1.10.720.30">
    <property type="entry name" value="SAP domain"/>
    <property type="match status" value="1"/>
</dbReference>
<evidence type="ECO:0000313" key="3">
    <source>
        <dbReference type="Proteomes" id="UP000887578"/>
    </source>
</evidence>
<feature type="region of interest" description="Disordered" evidence="1">
    <location>
        <begin position="484"/>
        <end position="564"/>
    </location>
</feature>
<dbReference type="InterPro" id="IPR036361">
    <property type="entry name" value="SAP_dom_sf"/>
</dbReference>
<name>A0A914QYP1_9BILA</name>
<accession>A0A914QYP1</accession>
<feature type="compositionally biased region" description="Basic and acidic residues" evidence="1">
    <location>
        <begin position="72"/>
        <end position="111"/>
    </location>
</feature>
<reference evidence="4" key="1">
    <citation type="submission" date="2022-11" db="UniProtKB">
        <authorList>
            <consortium name="WormBaseParasite"/>
        </authorList>
    </citation>
    <scope>IDENTIFICATION</scope>
</reference>
<dbReference type="PROSITE" id="PS50800">
    <property type="entry name" value="SAP"/>
    <property type="match status" value="1"/>
</dbReference>
<feature type="compositionally biased region" description="Basic and acidic residues" evidence="1">
    <location>
        <begin position="536"/>
        <end position="547"/>
    </location>
</feature>